<dbReference type="PANTHER" id="PTHR11733:SF192">
    <property type="entry name" value="NEPRILYSIN-21"/>
    <property type="match status" value="1"/>
</dbReference>
<dbReference type="Gene3D" id="1.10.1380.10">
    <property type="entry name" value="Neutral endopeptidase , domain2"/>
    <property type="match status" value="1"/>
</dbReference>
<evidence type="ECO:0000313" key="11">
    <source>
        <dbReference type="Proteomes" id="UP000492821"/>
    </source>
</evidence>
<dbReference type="PROSITE" id="PS51885">
    <property type="entry name" value="NEPRILYSIN"/>
    <property type="match status" value="1"/>
</dbReference>
<dbReference type="InterPro" id="IPR018497">
    <property type="entry name" value="Peptidase_M13_C"/>
</dbReference>
<comment type="cofactor">
    <cofactor evidence="1">
        <name>Zn(2+)</name>
        <dbReference type="ChEBI" id="CHEBI:29105"/>
    </cofactor>
</comment>
<dbReference type="GO" id="GO:0005886">
    <property type="term" value="C:plasma membrane"/>
    <property type="evidence" value="ECO:0007669"/>
    <property type="project" value="TreeGrafter"/>
</dbReference>
<dbReference type="InterPro" id="IPR024079">
    <property type="entry name" value="MetalloPept_cat_dom_sf"/>
</dbReference>
<keyword evidence="8" id="KW-0812">Transmembrane</keyword>
<evidence type="ECO:0000259" key="9">
    <source>
        <dbReference type="Pfam" id="PF01431"/>
    </source>
</evidence>
<dbReference type="InterPro" id="IPR000718">
    <property type="entry name" value="Peptidase_M13"/>
</dbReference>
<dbReference type="PRINTS" id="PR00786">
    <property type="entry name" value="NEPRILYSIN"/>
</dbReference>
<name>A0A7E4ZZ96_PANRE</name>
<evidence type="ECO:0000313" key="12">
    <source>
        <dbReference type="WBParaSite" id="Pan_g4403.t1"/>
    </source>
</evidence>
<dbReference type="GO" id="GO:0016485">
    <property type="term" value="P:protein processing"/>
    <property type="evidence" value="ECO:0007669"/>
    <property type="project" value="TreeGrafter"/>
</dbReference>
<reference evidence="12" key="2">
    <citation type="submission" date="2020-10" db="UniProtKB">
        <authorList>
            <consortium name="WormBaseParasite"/>
        </authorList>
    </citation>
    <scope>IDENTIFICATION</scope>
</reference>
<keyword evidence="6" id="KW-0862">Zinc</keyword>
<dbReference type="AlphaFoldDB" id="A0A7E4ZZ96"/>
<feature type="transmembrane region" description="Helical" evidence="8">
    <location>
        <begin position="27"/>
        <end position="52"/>
    </location>
</feature>
<keyword evidence="8" id="KW-0472">Membrane</keyword>
<keyword evidence="3" id="KW-0645">Protease</keyword>
<evidence type="ECO:0000256" key="1">
    <source>
        <dbReference type="ARBA" id="ARBA00001947"/>
    </source>
</evidence>
<dbReference type="CDD" id="cd08662">
    <property type="entry name" value="M13"/>
    <property type="match status" value="1"/>
</dbReference>
<proteinExistence type="inferred from homology"/>
<dbReference type="Pfam" id="PF01431">
    <property type="entry name" value="Peptidase_M13"/>
    <property type="match status" value="1"/>
</dbReference>
<keyword evidence="11" id="KW-1185">Reference proteome</keyword>
<dbReference type="InterPro" id="IPR008753">
    <property type="entry name" value="Peptidase_M13_N"/>
</dbReference>
<dbReference type="Pfam" id="PF05649">
    <property type="entry name" value="Peptidase_M13_N"/>
    <property type="match status" value="1"/>
</dbReference>
<organism evidence="11 12">
    <name type="scientific">Panagrellus redivivus</name>
    <name type="common">Microworm</name>
    <dbReference type="NCBI Taxonomy" id="6233"/>
    <lineage>
        <taxon>Eukaryota</taxon>
        <taxon>Metazoa</taxon>
        <taxon>Ecdysozoa</taxon>
        <taxon>Nematoda</taxon>
        <taxon>Chromadorea</taxon>
        <taxon>Rhabditida</taxon>
        <taxon>Tylenchina</taxon>
        <taxon>Panagrolaimomorpha</taxon>
        <taxon>Panagrolaimoidea</taxon>
        <taxon>Panagrolaimidae</taxon>
        <taxon>Panagrellus</taxon>
    </lineage>
</organism>
<evidence type="ECO:0000256" key="7">
    <source>
        <dbReference type="ARBA" id="ARBA00023049"/>
    </source>
</evidence>
<evidence type="ECO:0000256" key="6">
    <source>
        <dbReference type="ARBA" id="ARBA00022833"/>
    </source>
</evidence>
<dbReference type="Proteomes" id="UP000492821">
    <property type="component" value="Unassembled WGS sequence"/>
</dbReference>
<keyword evidence="5" id="KW-0378">Hydrolase</keyword>
<comment type="similarity">
    <text evidence="2">Belongs to the peptidase M13 family.</text>
</comment>
<dbReference type="GO" id="GO:0004222">
    <property type="term" value="F:metalloendopeptidase activity"/>
    <property type="evidence" value="ECO:0007669"/>
    <property type="project" value="InterPro"/>
</dbReference>
<sequence>MKAPHADPNGTSASWNKKSCFATLTKLEIALLAAVTVLLTLLTAVCSFWLLYLDGYHVFNEGIAAWKQRNLFLYHSSKLGAQTNASAATVVGFDPSAEHHSRLVCTSRECANIASFFATNLNDKADPCDDFYEYACGNYGLTRELPPTKPLRHTIIDTQSLLHKQIKKVLEAPPSPSDKSWDKLAKDYYQKCLDEDGLAVNGKAAVRSLLQRIGGWPVLQGRNWREFNYGWEEYTAIVLNRTTVNAVLFELTVSHDPSNSSRTVLEFDQPKFGIGSRWPYMGGLNDSMVQNYTEHMVQTAIRMGASEADARAEMLEATELEIKLVDFSSDETQRRDPERSNNPYQLWQLKDQFPFIDFEAYVHRVFDGIAEITPNDTVVIREIDYFKGIQHVLKSSSRRAIANYVGWRVVQLNSPFLPSKDREPFYAFKANQTGMFNAPIPDRWEDCVTLSIMLLDMPVGKLFVENFFDEKFAMPKMTEMTAYLKKTFIEQLDELDWMDVSTKNRAVKKANAIDYKSGYPLHIFNDTWMEQSWGFKPSTKAEPLLDLTLRIKLARTTEELARFKQPVDRSTWYQSPAQVDAFYSPSGNEMVFPAGIMQFPFLSTGVPNYVVYAMVGAVVGHEITHGFDDQGGRYDELGNLNDWWDTSTAEKFYDKADCFVNQYESEKIPEAGGQTLNGRLSLGENIADNAGVKTAYGAYKSWSNENPSVYEPALPGFQNYTADQIFFIAYANNWCSMMRPQHILQLISTDVHAPGRFRAMIPLRNRPEFSTAFNCPKGSPMNPEKKCAIW</sequence>
<dbReference type="SUPFAM" id="SSF55486">
    <property type="entry name" value="Metalloproteases ('zincins'), catalytic domain"/>
    <property type="match status" value="1"/>
</dbReference>
<evidence type="ECO:0000256" key="3">
    <source>
        <dbReference type="ARBA" id="ARBA00022670"/>
    </source>
</evidence>
<evidence type="ECO:0000259" key="10">
    <source>
        <dbReference type="Pfam" id="PF05649"/>
    </source>
</evidence>
<evidence type="ECO:0000256" key="5">
    <source>
        <dbReference type="ARBA" id="ARBA00022801"/>
    </source>
</evidence>
<dbReference type="WBParaSite" id="Pan_g4403.t1">
    <property type="protein sequence ID" value="Pan_g4403.t1"/>
    <property type="gene ID" value="Pan_g4403"/>
</dbReference>
<feature type="domain" description="Peptidase M13 N-terminal" evidence="10">
    <location>
        <begin position="127"/>
        <end position="520"/>
    </location>
</feature>
<dbReference type="Gene3D" id="3.40.390.10">
    <property type="entry name" value="Collagenase (Catalytic Domain)"/>
    <property type="match status" value="1"/>
</dbReference>
<keyword evidence="8" id="KW-1133">Transmembrane helix</keyword>
<keyword evidence="7" id="KW-0482">Metalloprotease</keyword>
<feature type="domain" description="Peptidase M13 C-terminal" evidence="9">
    <location>
        <begin position="581"/>
        <end position="789"/>
    </location>
</feature>
<reference evidence="11" key="1">
    <citation type="journal article" date="2013" name="Genetics">
        <title>The draft genome and transcriptome of Panagrellus redivivus are shaped by the harsh demands of a free-living lifestyle.</title>
        <authorList>
            <person name="Srinivasan J."/>
            <person name="Dillman A.R."/>
            <person name="Macchietto M.G."/>
            <person name="Heikkinen L."/>
            <person name="Lakso M."/>
            <person name="Fracchia K.M."/>
            <person name="Antoshechkin I."/>
            <person name="Mortazavi A."/>
            <person name="Wong G."/>
            <person name="Sternberg P.W."/>
        </authorList>
    </citation>
    <scope>NUCLEOTIDE SEQUENCE [LARGE SCALE GENOMIC DNA]</scope>
    <source>
        <strain evidence="11">MT8872</strain>
    </source>
</reference>
<evidence type="ECO:0000256" key="8">
    <source>
        <dbReference type="SAM" id="Phobius"/>
    </source>
</evidence>
<evidence type="ECO:0000256" key="2">
    <source>
        <dbReference type="ARBA" id="ARBA00007357"/>
    </source>
</evidence>
<dbReference type="PANTHER" id="PTHR11733">
    <property type="entry name" value="ZINC METALLOPROTEASE FAMILY M13 NEPRILYSIN-RELATED"/>
    <property type="match status" value="1"/>
</dbReference>
<keyword evidence="4" id="KW-0479">Metal-binding</keyword>
<accession>A0A7E4ZZ96</accession>
<dbReference type="InterPro" id="IPR042089">
    <property type="entry name" value="Peptidase_M13_dom_2"/>
</dbReference>
<evidence type="ECO:0000256" key="4">
    <source>
        <dbReference type="ARBA" id="ARBA00022723"/>
    </source>
</evidence>
<protein>
    <submittedName>
        <fullName evidence="12">Neprilysin</fullName>
    </submittedName>
</protein>
<dbReference type="GO" id="GO:0046872">
    <property type="term" value="F:metal ion binding"/>
    <property type="evidence" value="ECO:0007669"/>
    <property type="project" value="UniProtKB-KW"/>
</dbReference>